<dbReference type="PANTHER" id="PTHR43877">
    <property type="entry name" value="AMINOALKYLPHOSPHONATE N-ACETYLTRANSFERASE-RELATED-RELATED"/>
    <property type="match status" value="1"/>
</dbReference>
<proteinExistence type="predicted"/>
<dbReference type="InterPro" id="IPR016181">
    <property type="entry name" value="Acyl_CoA_acyltransferase"/>
</dbReference>
<dbReference type="STRING" id="356660.SAMN05444336_10335"/>
<dbReference type="GO" id="GO:0016747">
    <property type="term" value="F:acyltransferase activity, transferring groups other than amino-acyl groups"/>
    <property type="evidence" value="ECO:0007669"/>
    <property type="project" value="InterPro"/>
</dbReference>
<keyword evidence="5" id="KW-1185">Reference proteome</keyword>
<dbReference type="InterPro" id="IPR050832">
    <property type="entry name" value="Bact_Acetyltransf"/>
</dbReference>
<dbReference type="OrthoDB" id="9789603at2"/>
<organism evidence="4 5">
    <name type="scientific">Albimonas donghaensis</name>
    <dbReference type="NCBI Taxonomy" id="356660"/>
    <lineage>
        <taxon>Bacteria</taxon>
        <taxon>Pseudomonadati</taxon>
        <taxon>Pseudomonadota</taxon>
        <taxon>Alphaproteobacteria</taxon>
        <taxon>Rhodobacterales</taxon>
        <taxon>Paracoccaceae</taxon>
        <taxon>Albimonas</taxon>
    </lineage>
</organism>
<accession>A0A1H2Y8F6</accession>
<evidence type="ECO:0000256" key="1">
    <source>
        <dbReference type="ARBA" id="ARBA00022679"/>
    </source>
</evidence>
<dbReference type="AlphaFoldDB" id="A0A1H2Y8F6"/>
<gene>
    <name evidence="4" type="ORF">SAMN05444336_10335</name>
</gene>
<dbReference type="SUPFAM" id="SSF55729">
    <property type="entry name" value="Acyl-CoA N-acyltransferases (Nat)"/>
    <property type="match status" value="1"/>
</dbReference>
<dbReference type="InterPro" id="IPR000182">
    <property type="entry name" value="GNAT_dom"/>
</dbReference>
<evidence type="ECO:0000313" key="4">
    <source>
        <dbReference type="EMBL" id="SDX01108.1"/>
    </source>
</evidence>
<feature type="domain" description="N-acetyltransferase" evidence="3">
    <location>
        <begin position="8"/>
        <end position="164"/>
    </location>
</feature>
<protein>
    <submittedName>
        <fullName evidence="4">Predicted N-acetyltransferase YhbS</fullName>
    </submittedName>
</protein>
<dbReference type="Pfam" id="PF00583">
    <property type="entry name" value="Acetyltransf_1"/>
    <property type="match status" value="1"/>
</dbReference>
<keyword evidence="1 4" id="KW-0808">Transferase</keyword>
<evidence type="ECO:0000259" key="3">
    <source>
        <dbReference type="PROSITE" id="PS51186"/>
    </source>
</evidence>
<dbReference type="PROSITE" id="PS51186">
    <property type="entry name" value="GNAT"/>
    <property type="match status" value="1"/>
</dbReference>
<evidence type="ECO:0000313" key="5">
    <source>
        <dbReference type="Proteomes" id="UP000199118"/>
    </source>
</evidence>
<keyword evidence="2" id="KW-0012">Acyltransferase</keyword>
<evidence type="ECO:0000256" key="2">
    <source>
        <dbReference type="ARBA" id="ARBA00023315"/>
    </source>
</evidence>
<dbReference type="Gene3D" id="3.40.630.30">
    <property type="match status" value="1"/>
</dbReference>
<reference evidence="4 5" key="1">
    <citation type="submission" date="2016-10" db="EMBL/GenBank/DDBJ databases">
        <authorList>
            <person name="de Groot N.N."/>
        </authorList>
    </citation>
    <scope>NUCLEOTIDE SEQUENCE [LARGE SCALE GENOMIC DNA]</scope>
    <source>
        <strain evidence="4 5">DSM 17890</strain>
    </source>
</reference>
<dbReference type="Proteomes" id="UP000199118">
    <property type="component" value="Unassembled WGS sequence"/>
</dbReference>
<name>A0A1H2Y8F6_9RHOB</name>
<dbReference type="EMBL" id="FNMZ01000003">
    <property type="protein sequence ID" value="SDX01108.1"/>
    <property type="molecule type" value="Genomic_DNA"/>
</dbReference>
<sequence>MTDTPPGLAVAPAPPDFAEWEALLALLRRAFAYMEGRVDPPSSLTRMDAAALRDKAGAEALLLAHDAAGGLVGCLFAADRGNALHIGKLAVEPARQGERIGAALMAAAEALARGRGLPALELETRVELTGNHRAFARMGFETVGESAHAGYDRPTSFTFRRALD</sequence>
<dbReference type="RefSeq" id="WP_092681133.1">
    <property type="nucleotide sequence ID" value="NZ_FNMZ01000003.1"/>
</dbReference>